<dbReference type="Pfam" id="PF13432">
    <property type="entry name" value="TPR_16"/>
    <property type="match status" value="1"/>
</dbReference>
<reference evidence="1" key="1">
    <citation type="submission" date="2018-05" db="EMBL/GenBank/DDBJ databases">
        <authorList>
            <person name="Lanie J.A."/>
            <person name="Ng W.-L."/>
            <person name="Kazmierczak K.M."/>
            <person name="Andrzejewski T.M."/>
            <person name="Davidsen T.M."/>
            <person name="Wayne K.J."/>
            <person name="Tettelin H."/>
            <person name="Glass J.I."/>
            <person name="Rusch D."/>
            <person name="Podicherti R."/>
            <person name="Tsui H.-C.T."/>
            <person name="Winkler M.E."/>
        </authorList>
    </citation>
    <scope>NUCLEOTIDE SEQUENCE</scope>
</reference>
<dbReference type="PANTHER" id="PTHR12558:SF13">
    <property type="entry name" value="CELL DIVISION CYCLE PROTEIN 27 HOMOLOG"/>
    <property type="match status" value="1"/>
</dbReference>
<name>A0A382FCR7_9ZZZZ</name>
<feature type="non-terminal residue" evidence="1">
    <location>
        <position position="1"/>
    </location>
</feature>
<proteinExistence type="predicted"/>
<dbReference type="EMBL" id="UINC01049110">
    <property type="protein sequence ID" value="SVB60475.1"/>
    <property type="molecule type" value="Genomic_DNA"/>
</dbReference>
<organism evidence="1">
    <name type="scientific">marine metagenome</name>
    <dbReference type="NCBI Taxonomy" id="408172"/>
    <lineage>
        <taxon>unclassified sequences</taxon>
        <taxon>metagenomes</taxon>
        <taxon>ecological metagenomes</taxon>
    </lineage>
</organism>
<dbReference type="PANTHER" id="PTHR12558">
    <property type="entry name" value="CELL DIVISION CYCLE 16,23,27"/>
    <property type="match status" value="1"/>
</dbReference>
<dbReference type="InterPro" id="IPR019734">
    <property type="entry name" value="TPR_rpt"/>
</dbReference>
<sequence length="528" mass="59824">SRTSAFTYKERTDISIADIGRELDVTHMLEGSVRKAGNKVRITAQLIRSQDDAHLWSETYDRDLEDIFAVQDEIAQTIVGTLKMDYIGHTNDLEPKKSQTSIEAYNMYLQGIHFQDRRDEDGMRRALSFFKRTVQLDPEYELAYVGLANTYLLLADYGYASFDENLPLAEYNANKAMDLNPESAEVHAANAFVSLIRKDDPRKTESYYLKAIELNPNYATAHHWYSDFLKIVLKDHQKALLYGKAAQKLDPLSGIIGINLAKIQISLNEKEDAERTLKNIIKVHPEFLQAYISLGTLYMSKGRWNESETMAKKATDIKPEDGFAWKTLAEIMTAQGKMVEGINAYKKFVDLNPTSTMALEHLSIGYYFERSFDKASNTIETIYDQTTFSPLANLVEGWILLLEKDYTSALKVLQSSRNGFLGLSAQHEALSLSAQGVIHALQNNIDQVKLTISELESFGVSDGAKSMIGIIKLYSGERSDGYKMLKDDILSDNPYVYLHIDPLLDPFRSEAQFIELLNLYNINKNNSL</sequence>
<dbReference type="InterPro" id="IPR011990">
    <property type="entry name" value="TPR-like_helical_dom_sf"/>
</dbReference>
<evidence type="ECO:0000313" key="1">
    <source>
        <dbReference type="EMBL" id="SVB60475.1"/>
    </source>
</evidence>
<gene>
    <name evidence="1" type="ORF">METZ01_LOCUS213329</name>
</gene>
<dbReference type="AlphaFoldDB" id="A0A382FCR7"/>
<dbReference type="SUPFAM" id="SSF48452">
    <property type="entry name" value="TPR-like"/>
    <property type="match status" value="1"/>
</dbReference>
<dbReference type="PROSITE" id="PS50005">
    <property type="entry name" value="TPR"/>
    <property type="match status" value="2"/>
</dbReference>
<accession>A0A382FCR7</accession>
<dbReference type="Gene3D" id="1.25.40.10">
    <property type="entry name" value="Tetratricopeptide repeat domain"/>
    <property type="match status" value="1"/>
</dbReference>
<dbReference type="SMART" id="SM00028">
    <property type="entry name" value="TPR"/>
    <property type="match status" value="4"/>
</dbReference>
<protein>
    <submittedName>
        <fullName evidence="1">Uncharacterized protein</fullName>
    </submittedName>
</protein>